<evidence type="ECO:0000259" key="3">
    <source>
        <dbReference type="PROSITE" id="PS50011"/>
    </source>
</evidence>
<dbReference type="GO" id="GO:0035556">
    <property type="term" value="P:intracellular signal transduction"/>
    <property type="evidence" value="ECO:0007669"/>
    <property type="project" value="TreeGrafter"/>
</dbReference>
<dbReference type="InterPro" id="IPR000719">
    <property type="entry name" value="Prot_kinase_dom"/>
</dbReference>
<dbReference type="EMBL" id="HBHX01034201">
    <property type="protein sequence ID" value="CAE0118318.1"/>
    <property type="molecule type" value="Transcribed_RNA"/>
</dbReference>
<sequence>MSEAGTSAQDIIERYAIDHTKRFGEGGYGATFAALDRKTNEKCVVKVIDTRKMKVALIKKECQFLEYVRGHQNIIDIRDHTLGVGRHSHLYFIFMECASGGELFDQLTTHNGPVPEEVTKGFMVGLINAIAHCHAMGVAHRDIKLENVLLNSVGEVKLIDFGLSHQYYRDPNTGVVDRSRPIEGFCGSKSYAAPEVLVGRGYDGFDADMWSLGVCIFGLLMGFFPVDEAKASDWRYVRLVSAQKEAKSTTKAILEWYKRTPKHISPEAVDLLDQLLRIDASARPSIGTVLQHPWITGTTLEVASSGWSSEELHYRGSGVQKSFDLVDDMEIMDDAPVYRSLGAFPGDDEPLPEMPTLARQAAFGGQESAFGDIFAL</sequence>
<dbReference type="AlphaFoldDB" id="A0A7S3AZN7"/>
<protein>
    <recommendedName>
        <fullName evidence="3">Protein kinase domain-containing protein</fullName>
    </recommendedName>
</protein>
<dbReference type="PANTHER" id="PTHR24346:SF30">
    <property type="entry name" value="MATERNAL EMBRYONIC LEUCINE ZIPPER KINASE"/>
    <property type="match status" value="1"/>
</dbReference>
<dbReference type="GO" id="GO:0004674">
    <property type="term" value="F:protein serine/threonine kinase activity"/>
    <property type="evidence" value="ECO:0007669"/>
    <property type="project" value="TreeGrafter"/>
</dbReference>
<keyword evidence="2" id="KW-0067">ATP-binding</keyword>
<keyword evidence="1" id="KW-0547">Nucleotide-binding</keyword>
<organism evidence="4">
    <name type="scientific">Haptolina ericina</name>
    <dbReference type="NCBI Taxonomy" id="156174"/>
    <lineage>
        <taxon>Eukaryota</taxon>
        <taxon>Haptista</taxon>
        <taxon>Haptophyta</taxon>
        <taxon>Prymnesiophyceae</taxon>
        <taxon>Prymnesiales</taxon>
        <taxon>Prymnesiaceae</taxon>
        <taxon>Haptolina</taxon>
    </lineage>
</organism>
<dbReference type="FunFam" id="1.10.510.10:FF:000571">
    <property type="entry name" value="Maternal embryonic leucine zipper kinase"/>
    <property type="match status" value="1"/>
</dbReference>
<dbReference type="PROSITE" id="PS50011">
    <property type="entry name" value="PROTEIN_KINASE_DOM"/>
    <property type="match status" value="1"/>
</dbReference>
<dbReference type="InterPro" id="IPR011009">
    <property type="entry name" value="Kinase-like_dom_sf"/>
</dbReference>
<dbReference type="GO" id="GO:0005524">
    <property type="term" value="F:ATP binding"/>
    <property type="evidence" value="ECO:0007669"/>
    <property type="project" value="UniProtKB-KW"/>
</dbReference>
<dbReference type="SMART" id="SM00220">
    <property type="entry name" value="S_TKc"/>
    <property type="match status" value="1"/>
</dbReference>
<proteinExistence type="predicted"/>
<dbReference type="PROSITE" id="PS00108">
    <property type="entry name" value="PROTEIN_KINASE_ST"/>
    <property type="match status" value="1"/>
</dbReference>
<dbReference type="PANTHER" id="PTHR24346">
    <property type="entry name" value="MAP/MICROTUBULE AFFINITY-REGULATING KINASE"/>
    <property type="match status" value="1"/>
</dbReference>
<feature type="domain" description="Protein kinase" evidence="3">
    <location>
        <begin position="17"/>
        <end position="295"/>
    </location>
</feature>
<accession>A0A7S3AZN7</accession>
<dbReference type="GO" id="GO:0005737">
    <property type="term" value="C:cytoplasm"/>
    <property type="evidence" value="ECO:0007669"/>
    <property type="project" value="TreeGrafter"/>
</dbReference>
<evidence type="ECO:0000256" key="2">
    <source>
        <dbReference type="ARBA" id="ARBA00022840"/>
    </source>
</evidence>
<reference evidence="4" key="1">
    <citation type="submission" date="2021-01" db="EMBL/GenBank/DDBJ databases">
        <authorList>
            <person name="Corre E."/>
            <person name="Pelletier E."/>
            <person name="Niang G."/>
            <person name="Scheremetjew M."/>
            <person name="Finn R."/>
            <person name="Kale V."/>
            <person name="Holt S."/>
            <person name="Cochrane G."/>
            <person name="Meng A."/>
            <person name="Brown T."/>
            <person name="Cohen L."/>
        </authorList>
    </citation>
    <scope>NUCLEOTIDE SEQUENCE</scope>
    <source>
        <strain evidence="4">CCMP281</strain>
    </source>
</reference>
<dbReference type="InterPro" id="IPR008271">
    <property type="entry name" value="Ser/Thr_kinase_AS"/>
</dbReference>
<dbReference type="Pfam" id="PF00069">
    <property type="entry name" value="Pkinase"/>
    <property type="match status" value="1"/>
</dbReference>
<name>A0A7S3AZN7_9EUKA</name>
<dbReference type="Gene3D" id="1.10.510.10">
    <property type="entry name" value="Transferase(Phosphotransferase) domain 1"/>
    <property type="match status" value="1"/>
</dbReference>
<dbReference type="SUPFAM" id="SSF56112">
    <property type="entry name" value="Protein kinase-like (PK-like)"/>
    <property type="match status" value="1"/>
</dbReference>
<evidence type="ECO:0000256" key="1">
    <source>
        <dbReference type="ARBA" id="ARBA00022741"/>
    </source>
</evidence>
<evidence type="ECO:0000313" key="4">
    <source>
        <dbReference type="EMBL" id="CAE0118318.1"/>
    </source>
</evidence>
<gene>
    <name evidence="4" type="ORF">HERI1096_LOCUS19017</name>
</gene>